<evidence type="ECO:0008006" key="4">
    <source>
        <dbReference type="Google" id="ProtNLM"/>
    </source>
</evidence>
<organism evidence="2 3">
    <name type="scientific">Sphaerulina musiva (strain SO2202)</name>
    <name type="common">Poplar stem canker fungus</name>
    <name type="synonym">Septoria musiva</name>
    <dbReference type="NCBI Taxonomy" id="692275"/>
    <lineage>
        <taxon>Eukaryota</taxon>
        <taxon>Fungi</taxon>
        <taxon>Dikarya</taxon>
        <taxon>Ascomycota</taxon>
        <taxon>Pezizomycotina</taxon>
        <taxon>Dothideomycetes</taxon>
        <taxon>Dothideomycetidae</taxon>
        <taxon>Mycosphaerellales</taxon>
        <taxon>Mycosphaerellaceae</taxon>
        <taxon>Sphaerulina</taxon>
    </lineage>
</organism>
<evidence type="ECO:0000256" key="1">
    <source>
        <dbReference type="SAM" id="SignalP"/>
    </source>
</evidence>
<evidence type="ECO:0000313" key="3">
    <source>
        <dbReference type="Proteomes" id="UP000016931"/>
    </source>
</evidence>
<sequence length="125" mass="13306">MYLSSIYFLTTTLLLTLTSASPLPNPTSNLIKRATNEISLTFIGGPASYTLTIPNDNTWHPTTDEELNISKIKSSSDIDVLQSCQFQTHDPPAVPATATYVLSADDGAVDVGPPQPILAVKCLAG</sequence>
<dbReference type="Proteomes" id="UP000016931">
    <property type="component" value="Unassembled WGS sequence"/>
</dbReference>
<proteinExistence type="predicted"/>
<keyword evidence="1" id="KW-0732">Signal</keyword>
<feature type="chain" id="PRO_5004032314" description="AA1-like domain-containing protein" evidence="1">
    <location>
        <begin position="21"/>
        <end position="125"/>
    </location>
</feature>
<dbReference type="OMA" id="DESWVAT"/>
<accession>M3D8S3</accession>
<gene>
    <name evidence="2" type="ORF">SEPMUDRAFT_62985</name>
</gene>
<dbReference type="RefSeq" id="XP_016762656.1">
    <property type="nucleotide sequence ID" value="XM_016909618.1"/>
</dbReference>
<evidence type="ECO:0000313" key="2">
    <source>
        <dbReference type="EMBL" id="EMF14535.1"/>
    </source>
</evidence>
<dbReference type="GeneID" id="27906755"/>
<dbReference type="EMBL" id="KB456262">
    <property type="protein sequence ID" value="EMF14535.1"/>
    <property type="molecule type" value="Genomic_DNA"/>
</dbReference>
<dbReference type="HOGENOM" id="CLU_2196889_0_0_1"/>
<dbReference type="eggNOG" id="ENOG502T7H6">
    <property type="taxonomic scope" value="Eukaryota"/>
</dbReference>
<feature type="signal peptide" evidence="1">
    <location>
        <begin position="1"/>
        <end position="20"/>
    </location>
</feature>
<keyword evidence="3" id="KW-1185">Reference proteome</keyword>
<dbReference type="AlphaFoldDB" id="M3D8S3"/>
<dbReference type="OrthoDB" id="4509278at2759"/>
<protein>
    <recommendedName>
        <fullName evidence="4">AA1-like domain-containing protein</fullName>
    </recommendedName>
</protein>
<reference evidence="2 3" key="1">
    <citation type="journal article" date="2012" name="PLoS Pathog.">
        <title>Diverse lifestyles and strategies of plant pathogenesis encoded in the genomes of eighteen Dothideomycetes fungi.</title>
        <authorList>
            <person name="Ohm R.A."/>
            <person name="Feau N."/>
            <person name="Henrissat B."/>
            <person name="Schoch C.L."/>
            <person name="Horwitz B.A."/>
            <person name="Barry K.W."/>
            <person name="Condon B.J."/>
            <person name="Copeland A.C."/>
            <person name="Dhillon B."/>
            <person name="Glaser F."/>
            <person name="Hesse C.N."/>
            <person name="Kosti I."/>
            <person name="LaButti K."/>
            <person name="Lindquist E.A."/>
            <person name="Lucas S."/>
            <person name="Salamov A.A."/>
            <person name="Bradshaw R.E."/>
            <person name="Ciuffetti L."/>
            <person name="Hamelin R.C."/>
            <person name="Kema G.H.J."/>
            <person name="Lawrence C."/>
            <person name="Scott J.A."/>
            <person name="Spatafora J.W."/>
            <person name="Turgeon B.G."/>
            <person name="de Wit P.J.G.M."/>
            <person name="Zhong S."/>
            <person name="Goodwin S.B."/>
            <person name="Grigoriev I.V."/>
        </authorList>
    </citation>
    <scope>NUCLEOTIDE SEQUENCE [LARGE SCALE GENOMIC DNA]</scope>
    <source>
        <strain evidence="2 3">SO2202</strain>
    </source>
</reference>
<name>M3D8S3_SPHMS</name>